<sequence length="91" mass="10336">MEDHTKMSWKNDNGISRLRNSVENVTTAVGQAQSHPTQQLIQQAQNMIDRADNAVSNALQNSEHLESVNSLQEQLNQNKEQLQQLQPLKDE</sequence>
<accession>A0A6I1FCW1</accession>
<name>A0A6I1FCW1_9BACI</name>
<evidence type="ECO:0000313" key="2">
    <source>
        <dbReference type="EMBL" id="KAB7705309.1"/>
    </source>
</evidence>
<protein>
    <recommendedName>
        <fullName evidence="4">DUF2564 family protein</fullName>
    </recommendedName>
</protein>
<gene>
    <name evidence="2" type="ORF">F9802_14505</name>
</gene>
<evidence type="ECO:0008006" key="4">
    <source>
        <dbReference type="Google" id="ProtNLM"/>
    </source>
</evidence>
<dbReference type="EMBL" id="WEIO01000009">
    <property type="protein sequence ID" value="KAB7705309.1"/>
    <property type="molecule type" value="Genomic_DNA"/>
</dbReference>
<keyword evidence="3" id="KW-1185">Reference proteome</keyword>
<organism evidence="2 3">
    <name type="scientific">Bacillus aerolatus</name>
    <dbReference type="NCBI Taxonomy" id="2653354"/>
    <lineage>
        <taxon>Bacteria</taxon>
        <taxon>Bacillati</taxon>
        <taxon>Bacillota</taxon>
        <taxon>Bacilli</taxon>
        <taxon>Bacillales</taxon>
        <taxon>Bacillaceae</taxon>
        <taxon>Bacillus</taxon>
    </lineage>
</organism>
<evidence type="ECO:0000256" key="1">
    <source>
        <dbReference type="SAM" id="Coils"/>
    </source>
</evidence>
<feature type="coiled-coil region" evidence="1">
    <location>
        <begin position="41"/>
        <end position="91"/>
    </location>
</feature>
<proteinExistence type="predicted"/>
<comment type="caution">
    <text evidence="2">The sequence shown here is derived from an EMBL/GenBank/DDBJ whole genome shotgun (WGS) entry which is preliminary data.</text>
</comment>
<dbReference type="Proteomes" id="UP000429595">
    <property type="component" value="Unassembled WGS sequence"/>
</dbReference>
<evidence type="ECO:0000313" key="3">
    <source>
        <dbReference type="Proteomes" id="UP000429595"/>
    </source>
</evidence>
<keyword evidence="1" id="KW-0175">Coiled coil</keyword>
<dbReference type="AlphaFoldDB" id="A0A6I1FCW1"/>
<reference evidence="2 3" key="1">
    <citation type="submission" date="2019-10" db="EMBL/GenBank/DDBJ databases">
        <title>Bacillus aerolatum sp. nov., isolated from bioaerosol of sport playgrounds.</title>
        <authorList>
            <person name="Chen P."/>
            <person name="Zhang G."/>
        </authorList>
    </citation>
    <scope>NUCLEOTIDE SEQUENCE [LARGE SCALE GENOMIC DNA]</scope>
    <source>
        <strain evidence="2 3">CX253</strain>
    </source>
</reference>
<dbReference type="RefSeq" id="WP_152153195.1">
    <property type="nucleotide sequence ID" value="NZ_WEIO01000009.1"/>
</dbReference>